<evidence type="ECO:0000259" key="2">
    <source>
        <dbReference type="PROSITE" id="PS51785"/>
    </source>
</evidence>
<evidence type="ECO:0000259" key="1">
    <source>
        <dbReference type="PROSITE" id="PS51784"/>
    </source>
</evidence>
<dbReference type="PROSITE" id="PS51785">
    <property type="entry name" value="EXOI_C"/>
    <property type="match status" value="1"/>
</dbReference>
<dbReference type="InterPro" id="IPR034747">
    <property type="entry name" value="EXOI_SH3"/>
</dbReference>
<evidence type="ECO:0000313" key="4">
    <source>
        <dbReference type="Proteomes" id="UP000248975"/>
    </source>
</evidence>
<dbReference type="Pfam" id="PF00929">
    <property type="entry name" value="RNase_T"/>
    <property type="match status" value="1"/>
</dbReference>
<dbReference type="SMART" id="SM00479">
    <property type="entry name" value="EXOIII"/>
    <property type="match status" value="1"/>
</dbReference>
<protein>
    <submittedName>
        <fullName evidence="3">Uncharacterized protein</fullName>
    </submittedName>
</protein>
<name>A0A2W5SAM1_CERSP</name>
<proteinExistence type="predicted"/>
<dbReference type="InterPro" id="IPR036397">
    <property type="entry name" value="RNaseH_sf"/>
</dbReference>
<accession>A0A2W5SAM1</accession>
<dbReference type="EMBL" id="QFQS01000004">
    <property type="protein sequence ID" value="PZQ96195.1"/>
    <property type="molecule type" value="Genomic_DNA"/>
</dbReference>
<dbReference type="SUPFAM" id="SSF53098">
    <property type="entry name" value="Ribonuclease H-like"/>
    <property type="match status" value="1"/>
</dbReference>
<feature type="domain" description="ExoI SH3-like" evidence="1">
    <location>
        <begin position="194"/>
        <end position="333"/>
    </location>
</feature>
<dbReference type="InterPro" id="IPR058561">
    <property type="entry name" value="Exonuc_1_C"/>
</dbReference>
<reference evidence="3 4" key="1">
    <citation type="submission" date="2017-08" db="EMBL/GenBank/DDBJ databases">
        <title>Infants hospitalized years apart are colonized by the same room-sourced microbial strains.</title>
        <authorList>
            <person name="Brooks B."/>
            <person name="Olm M.R."/>
            <person name="Firek B.A."/>
            <person name="Baker R."/>
            <person name="Thomas B.C."/>
            <person name="Morowitz M.J."/>
            <person name="Banfield J.F."/>
        </authorList>
    </citation>
    <scope>NUCLEOTIDE SEQUENCE [LARGE SCALE GENOMIC DNA]</scope>
    <source>
        <strain evidence="3">S2_003_000_R2_11</strain>
    </source>
</reference>
<dbReference type="GO" id="GO:0008408">
    <property type="term" value="F:3'-5' exonuclease activity"/>
    <property type="evidence" value="ECO:0007669"/>
    <property type="project" value="TreeGrafter"/>
</dbReference>
<dbReference type="InterPro" id="IPR013520">
    <property type="entry name" value="Ribonucl_H"/>
</dbReference>
<dbReference type="InterPro" id="IPR012337">
    <property type="entry name" value="RNaseH-like_sf"/>
</dbReference>
<sequence>MSYVFYDIETTGLRQRYDQITSFAAVQTNNDLTITDQFEIRARICTHIIPALGAIAVTGVGIDRMFDPALPSQYEAVCAIHEKMDAWCPSLFAGFNSVSFDEELLRHSFYQNLKPPYITTQRGNGRADVLDLCRVTANLRPDVLLPAIGADGRKVFRLAELAAANGLGQGHAHSAMADAITTLSLCRHIKSEAPDVWSIFARFVTKPAVNEFTDREDAFLYFSARPGPDDPLVLTRLGSYAHNPARIHCLDLLSDLDVLSAMDDAGLAEALATRGGPLVPLRLNAAPMMTELFHGTPDHLGGRDEEEIMERVVRVRSEATLGPRILALAQAAERQFGTPEHVEDQLYGFDSPGYRDGLLMVEFHTGDWTQRAALTREFSDRRLQQLARRIVYFGNPNSLVGAEVDAMERGIKARHLASTDARWLTLAGARDELAKFEADSIAVERLDPQILTTYRAYLDAIENRLSL</sequence>
<gene>
    <name evidence="3" type="ORF">DI533_17325</name>
</gene>
<dbReference type="Proteomes" id="UP000248975">
    <property type="component" value="Unassembled WGS sequence"/>
</dbReference>
<dbReference type="GO" id="GO:0045004">
    <property type="term" value="P:DNA replication proofreading"/>
    <property type="evidence" value="ECO:0007669"/>
    <property type="project" value="TreeGrafter"/>
</dbReference>
<comment type="caution">
    <text evidence="3">The sequence shown here is derived from an EMBL/GenBank/DDBJ whole genome shotgun (WGS) entry which is preliminary data.</text>
</comment>
<dbReference type="PANTHER" id="PTHR30231:SF41">
    <property type="entry name" value="DNA POLYMERASE III SUBUNIT EPSILON"/>
    <property type="match status" value="1"/>
</dbReference>
<dbReference type="AlphaFoldDB" id="A0A2W5SAM1"/>
<feature type="domain" description="ExoI C-terminal" evidence="2">
    <location>
        <begin position="338"/>
        <end position="462"/>
    </location>
</feature>
<dbReference type="PANTHER" id="PTHR30231">
    <property type="entry name" value="DNA POLYMERASE III SUBUNIT EPSILON"/>
    <property type="match status" value="1"/>
</dbReference>
<evidence type="ECO:0000313" key="3">
    <source>
        <dbReference type="EMBL" id="PZQ96195.1"/>
    </source>
</evidence>
<dbReference type="GO" id="GO:0003676">
    <property type="term" value="F:nucleic acid binding"/>
    <property type="evidence" value="ECO:0007669"/>
    <property type="project" value="InterPro"/>
</dbReference>
<dbReference type="Gene3D" id="3.30.420.10">
    <property type="entry name" value="Ribonuclease H-like superfamily/Ribonuclease H"/>
    <property type="match status" value="1"/>
</dbReference>
<organism evidence="3 4">
    <name type="scientific">Cereibacter sphaeroides</name>
    <name type="common">Rhodobacter sphaeroides</name>
    <dbReference type="NCBI Taxonomy" id="1063"/>
    <lineage>
        <taxon>Bacteria</taxon>
        <taxon>Pseudomonadati</taxon>
        <taxon>Pseudomonadota</taxon>
        <taxon>Alphaproteobacteria</taxon>
        <taxon>Rhodobacterales</taxon>
        <taxon>Paracoccaceae</taxon>
        <taxon>Cereibacter</taxon>
    </lineage>
</organism>
<dbReference type="PROSITE" id="PS51784">
    <property type="entry name" value="EXOI_SH3"/>
    <property type="match status" value="1"/>
</dbReference>
<dbReference type="GO" id="GO:0005829">
    <property type="term" value="C:cytosol"/>
    <property type="evidence" value="ECO:0007669"/>
    <property type="project" value="TreeGrafter"/>
</dbReference>